<feature type="compositionally biased region" description="Low complexity" evidence="11">
    <location>
        <begin position="807"/>
        <end position="819"/>
    </location>
</feature>
<evidence type="ECO:0000256" key="11">
    <source>
        <dbReference type="SAM" id="MobiDB-lite"/>
    </source>
</evidence>
<evidence type="ECO:0000256" key="6">
    <source>
        <dbReference type="ARBA" id="ARBA00023136"/>
    </source>
</evidence>
<evidence type="ECO:0000256" key="10">
    <source>
        <dbReference type="ARBA" id="ARBA00075366"/>
    </source>
</evidence>
<proteinExistence type="inferred from homology"/>
<dbReference type="GO" id="GO:0005789">
    <property type="term" value="C:endoplasmic reticulum membrane"/>
    <property type="evidence" value="ECO:0007669"/>
    <property type="project" value="UniProtKB-SubCell"/>
</dbReference>
<dbReference type="PROSITE" id="PS51469">
    <property type="entry name" value="SUN"/>
    <property type="match status" value="1"/>
</dbReference>
<evidence type="ECO:0000256" key="7">
    <source>
        <dbReference type="ARBA" id="ARBA00023180"/>
    </source>
</evidence>
<keyword evidence="4" id="KW-0256">Endoplasmic reticulum</keyword>
<feature type="region of interest" description="Disordered" evidence="11">
    <location>
        <begin position="790"/>
        <end position="839"/>
    </location>
</feature>
<evidence type="ECO:0000256" key="4">
    <source>
        <dbReference type="ARBA" id="ARBA00022824"/>
    </source>
</evidence>
<dbReference type="EMBL" id="CP014502">
    <property type="protein sequence ID" value="ANB14045.1"/>
    <property type="molecule type" value="Genomic_DNA"/>
</dbReference>
<dbReference type="PANTHER" id="PTHR12953:SF0">
    <property type="entry name" value="SUN DOMAIN-CONTAINING OSSIFICATION FACTOR"/>
    <property type="match status" value="1"/>
</dbReference>
<feature type="region of interest" description="Disordered" evidence="11">
    <location>
        <begin position="194"/>
        <end position="215"/>
    </location>
</feature>
<keyword evidence="3" id="KW-0732">Signal</keyword>
<feature type="region of interest" description="Disordered" evidence="11">
    <location>
        <begin position="141"/>
        <end position="167"/>
    </location>
</feature>
<dbReference type="AlphaFoldDB" id="A0A167EGA4"/>
<name>A0A167EGA4_9ASCO</name>
<evidence type="ECO:0000256" key="2">
    <source>
        <dbReference type="ARBA" id="ARBA00022692"/>
    </source>
</evidence>
<dbReference type="PANTHER" id="PTHR12953">
    <property type="entry name" value="MEMBRANE PROTEIN CH1 RELATED"/>
    <property type="match status" value="1"/>
</dbReference>
<feature type="domain" description="SUN" evidence="12">
    <location>
        <begin position="234"/>
        <end position="399"/>
    </location>
</feature>
<dbReference type="GeneID" id="30037196"/>
<sequence length="839" mass="94625">MNLKLRYKRRIRSLETLAGILTRLTAFSLVLANSDVTTAGQEGNTLDFNIIGNPNLNSDQNTYSTLEKGDALLAESPSLSLPSKGSELDASLLAVTDSAPQSTSTIHISTQIRSLDTQQDSIANFSVPSKLSDISYSQSSTVSVSPAITPSSSATSSTDESTTRRTEQLMDEEIDQFLSFEEWRKLNLEKSGQSEKDLIPRQQQQNDLHQNMKRPAQYDGNFIGDELEIEMDLFKRSSDGKESNDPKSEGKLYKTRFNYASFDCAATIVKSNSHAKGVSNILSENKDSYLINKCSESNKFFIIELCQDILVDQVSMANYEFFSSMFRRIRISVADRFPAPESSWKVLGEFEAQSVRDIQSFDITNPLIWARYLRVEVLSHWGHEYYCPVSLVRVHGTTMMDEYKNQDGAERDKKADDDRATPVVDNKSNAVSFPESLHSTLNRYSSPIPSSIDDIVSTTSVFVAKTLEPNAYSIDSLSQLSSPEPSVGSEHRSVEAVDPDESNSGICEPGYKSIENTYDQLRVFYPGHLISPLVLNESCQWDDYMNNHSIQLQNGNASSDSIIQASESVVQHDVTTPSTPKTQDSIYQTIMKRLSLLESNTTLSLQYVEMQSQSLRELLVKIEKRQSTRIENFFEEFNRTVTEQIRSFQFQYSRLLLSTVDEMEAQRHRTEEDVLSLSTRLSLIADELVYQKKLSIAQAVILLVVLIFVIATRTTPIDSSLAMAVHGNQAGIRDLWKLSNSMRSPTRVLSPKRNFDRSHHRVASTSSAEWYDEVYSDRDYENTENLTQHLASNSTTPRNKHRQVNEFPFPTFSSSPRPRSLQDMNFNDSETDNDTLSPN</sequence>
<evidence type="ECO:0000256" key="1">
    <source>
        <dbReference type="ARBA" id="ARBA00004115"/>
    </source>
</evidence>
<dbReference type="InterPro" id="IPR045120">
    <property type="entry name" value="Suco/Slp1-like"/>
</dbReference>
<keyword evidence="6" id="KW-0472">Membrane</keyword>
<dbReference type="Gene3D" id="2.60.120.260">
    <property type="entry name" value="Galactose-binding domain-like"/>
    <property type="match status" value="1"/>
</dbReference>
<keyword evidence="5" id="KW-1133">Transmembrane helix</keyword>
<reference evidence="13 14" key="1">
    <citation type="submission" date="2016-02" db="EMBL/GenBank/DDBJ databases">
        <title>Complete genome sequence and transcriptome regulation of the pentose utilising yeast Sugiyamaella lignohabitans.</title>
        <authorList>
            <person name="Bellasio M."/>
            <person name="Peymann A."/>
            <person name="Valli M."/>
            <person name="Sipitzky M."/>
            <person name="Graf A."/>
            <person name="Sauer M."/>
            <person name="Marx H."/>
            <person name="Mattanovich D."/>
        </authorList>
    </citation>
    <scope>NUCLEOTIDE SEQUENCE [LARGE SCALE GENOMIC DNA]</scope>
    <source>
        <strain evidence="13 14">CBS 10342</strain>
    </source>
</reference>
<evidence type="ECO:0000256" key="8">
    <source>
        <dbReference type="ARBA" id="ARBA00061226"/>
    </source>
</evidence>
<comment type="subunit">
    <text evidence="9">Interacts with EMP65.</text>
</comment>
<dbReference type="GO" id="GO:0034975">
    <property type="term" value="P:protein folding in endoplasmic reticulum"/>
    <property type="evidence" value="ECO:0007669"/>
    <property type="project" value="TreeGrafter"/>
</dbReference>
<evidence type="ECO:0000313" key="13">
    <source>
        <dbReference type="EMBL" id="ANB14045.1"/>
    </source>
</evidence>
<dbReference type="RefSeq" id="XP_018736522.1">
    <property type="nucleotide sequence ID" value="XM_018882113.1"/>
</dbReference>
<keyword evidence="14" id="KW-1185">Reference proteome</keyword>
<dbReference type="InterPro" id="IPR008979">
    <property type="entry name" value="Galactose-bd-like_sf"/>
</dbReference>
<keyword evidence="7" id="KW-0325">Glycoprotein</keyword>
<dbReference type="Proteomes" id="UP000189580">
    <property type="component" value="Chromosome d"/>
</dbReference>
<feature type="region of interest" description="Disordered" evidence="11">
    <location>
        <begin position="404"/>
        <end position="425"/>
    </location>
</feature>
<feature type="compositionally biased region" description="Polar residues" evidence="11">
    <location>
        <begin position="822"/>
        <end position="839"/>
    </location>
</feature>
<gene>
    <name evidence="13" type="primary">SLP1</name>
    <name evidence="13" type="ORF">AWJ20_5001</name>
</gene>
<dbReference type="OrthoDB" id="266334at2759"/>
<evidence type="ECO:0000256" key="5">
    <source>
        <dbReference type="ARBA" id="ARBA00022989"/>
    </source>
</evidence>
<evidence type="ECO:0000256" key="9">
    <source>
        <dbReference type="ARBA" id="ARBA00064635"/>
    </source>
</evidence>
<feature type="compositionally biased region" description="Low complexity" evidence="11">
    <location>
        <begin position="141"/>
        <end position="160"/>
    </location>
</feature>
<keyword evidence="2" id="KW-0812">Transmembrane</keyword>
<protein>
    <recommendedName>
        <fullName evidence="10">SUN-like protein 1</fullName>
    </recommendedName>
</protein>
<evidence type="ECO:0000313" key="14">
    <source>
        <dbReference type="Proteomes" id="UP000189580"/>
    </source>
</evidence>
<dbReference type="InterPro" id="IPR012919">
    <property type="entry name" value="SUN_dom"/>
</dbReference>
<evidence type="ECO:0000256" key="3">
    <source>
        <dbReference type="ARBA" id="ARBA00022729"/>
    </source>
</evidence>
<dbReference type="SUPFAM" id="SSF49785">
    <property type="entry name" value="Galactose-binding domain-like"/>
    <property type="match status" value="1"/>
</dbReference>
<comment type="similarity">
    <text evidence="8">Belongs to the SLP1 family.</text>
</comment>
<dbReference type="KEGG" id="slb:AWJ20_5001"/>
<accession>A0A167EGA4</accession>
<feature type="region of interest" description="Disordered" evidence="11">
    <location>
        <begin position="476"/>
        <end position="506"/>
    </location>
</feature>
<comment type="subcellular location">
    <subcellularLocation>
        <location evidence="1">Endoplasmic reticulum membrane</location>
        <topology evidence="1">Single-pass type I membrane protein</topology>
    </subcellularLocation>
</comment>
<dbReference type="Pfam" id="PF07738">
    <property type="entry name" value="Sad1_UNC"/>
    <property type="match status" value="1"/>
</dbReference>
<feature type="compositionally biased region" description="Basic and acidic residues" evidence="11">
    <location>
        <begin position="404"/>
        <end position="420"/>
    </location>
</feature>
<dbReference type="FunFam" id="2.60.120.260:FF:000099">
    <property type="entry name" value="Uncharacterized protein, isoform C"/>
    <property type="match status" value="1"/>
</dbReference>
<evidence type="ECO:0000259" key="12">
    <source>
        <dbReference type="PROSITE" id="PS51469"/>
    </source>
</evidence>
<organism evidence="13 14">
    <name type="scientific">Sugiyamaella lignohabitans</name>
    <dbReference type="NCBI Taxonomy" id="796027"/>
    <lineage>
        <taxon>Eukaryota</taxon>
        <taxon>Fungi</taxon>
        <taxon>Dikarya</taxon>
        <taxon>Ascomycota</taxon>
        <taxon>Saccharomycotina</taxon>
        <taxon>Dipodascomycetes</taxon>
        <taxon>Dipodascales</taxon>
        <taxon>Trichomonascaceae</taxon>
        <taxon>Sugiyamaella</taxon>
    </lineage>
</organism>